<keyword evidence="3" id="KW-1185">Reference proteome</keyword>
<reference evidence="2" key="1">
    <citation type="submission" date="2021-02" db="EMBL/GenBank/DDBJ databases">
        <authorList>
            <person name="Nowell W R."/>
        </authorList>
    </citation>
    <scope>NUCLEOTIDE SEQUENCE</scope>
</reference>
<comment type="caution">
    <text evidence="2">The sequence shown here is derived from an EMBL/GenBank/DDBJ whole genome shotgun (WGS) entry which is preliminary data.</text>
</comment>
<dbReference type="Proteomes" id="UP000663866">
    <property type="component" value="Unassembled WGS sequence"/>
</dbReference>
<protein>
    <submittedName>
        <fullName evidence="2">Uncharacterized protein</fullName>
    </submittedName>
</protein>
<dbReference type="Proteomes" id="UP000663887">
    <property type="component" value="Unassembled WGS sequence"/>
</dbReference>
<evidence type="ECO:0000313" key="2">
    <source>
        <dbReference type="EMBL" id="CAF4019743.1"/>
    </source>
</evidence>
<accession>A0A819PMD7</accession>
<dbReference type="EMBL" id="CAJOBG010002644">
    <property type="protein sequence ID" value="CAF4019743.1"/>
    <property type="molecule type" value="Genomic_DNA"/>
</dbReference>
<evidence type="ECO:0000313" key="3">
    <source>
        <dbReference type="Proteomes" id="UP000663866"/>
    </source>
</evidence>
<dbReference type="EMBL" id="CAJNRG010000043">
    <property type="protein sequence ID" value="CAF1951151.1"/>
    <property type="molecule type" value="Genomic_DNA"/>
</dbReference>
<sequence length="95" mass="10951">MDPLVVPQPGIPWNSVGLSDFIRSDRILYRIHSSGKNRAIKYQLYVSQQCLHNHQHYQIQVQLRLLGSSPVYASLQSQRFASTSPRQRPPTHQKV</sequence>
<proteinExistence type="predicted"/>
<gene>
    <name evidence="2" type="ORF">OVN521_LOCUS16125</name>
    <name evidence="1" type="ORF">XDN619_LOCUS927</name>
</gene>
<evidence type="ECO:0000313" key="1">
    <source>
        <dbReference type="EMBL" id="CAF1951151.1"/>
    </source>
</evidence>
<organism evidence="2 3">
    <name type="scientific">Rotaria magnacalcarata</name>
    <dbReference type="NCBI Taxonomy" id="392030"/>
    <lineage>
        <taxon>Eukaryota</taxon>
        <taxon>Metazoa</taxon>
        <taxon>Spiralia</taxon>
        <taxon>Gnathifera</taxon>
        <taxon>Rotifera</taxon>
        <taxon>Eurotatoria</taxon>
        <taxon>Bdelloidea</taxon>
        <taxon>Philodinida</taxon>
        <taxon>Philodinidae</taxon>
        <taxon>Rotaria</taxon>
    </lineage>
</organism>
<name>A0A819PMD7_9BILA</name>
<dbReference type="AlphaFoldDB" id="A0A819PMD7"/>